<dbReference type="PROSITE" id="PS50294">
    <property type="entry name" value="WD_REPEATS_REGION"/>
    <property type="match status" value="1"/>
</dbReference>
<proteinExistence type="predicted"/>
<dbReference type="InterPro" id="IPR019775">
    <property type="entry name" value="WD40_repeat_CS"/>
</dbReference>
<dbReference type="InterPro" id="IPR015943">
    <property type="entry name" value="WD40/YVTN_repeat-like_dom_sf"/>
</dbReference>
<dbReference type="PROSITE" id="PS50082">
    <property type="entry name" value="WD_REPEATS_2"/>
    <property type="match status" value="1"/>
</dbReference>
<dbReference type="AlphaFoldDB" id="A0A367IJ97"/>
<organism evidence="4 5">
    <name type="scientific">Rhizopus stolonifer</name>
    <name type="common">Rhizopus nigricans</name>
    <dbReference type="NCBI Taxonomy" id="4846"/>
    <lineage>
        <taxon>Eukaryota</taxon>
        <taxon>Fungi</taxon>
        <taxon>Fungi incertae sedis</taxon>
        <taxon>Mucoromycota</taxon>
        <taxon>Mucoromycotina</taxon>
        <taxon>Mucoromycetes</taxon>
        <taxon>Mucorales</taxon>
        <taxon>Mucorineae</taxon>
        <taxon>Rhizopodaceae</taxon>
        <taxon>Rhizopus</taxon>
    </lineage>
</organism>
<evidence type="ECO:0000313" key="5">
    <source>
        <dbReference type="Proteomes" id="UP000253551"/>
    </source>
</evidence>
<feature type="repeat" description="WD" evidence="3">
    <location>
        <begin position="15"/>
        <end position="49"/>
    </location>
</feature>
<evidence type="ECO:0000256" key="2">
    <source>
        <dbReference type="ARBA" id="ARBA00022737"/>
    </source>
</evidence>
<dbReference type="OrthoDB" id="427795at2759"/>
<dbReference type="Proteomes" id="UP000253551">
    <property type="component" value="Unassembled WGS sequence"/>
</dbReference>
<dbReference type="InterPro" id="IPR036322">
    <property type="entry name" value="WD40_repeat_dom_sf"/>
</dbReference>
<sequence>ALWDLRNLNEKLHVLRGHQEEVIQLSWSPHHEAVLGTASNDKRTFIWDLAKIGQEQSSKEAERGPPELLFVHGGHTNRLSDFCWNPAEPWMLASCGDDNVLQAWQIASTIYGQEQGEGLMDH</sequence>
<dbReference type="Pfam" id="PF00400">
    <property type="entry name" value="WD40"/>
    <property type="match status" value="2"/>
</dbReference>
<evidence type="ECO:0000256" key="3">
    <source>
        <dbReference type="PROSITE-ProRule" id="PRU00221"/>
    </source>
</evidence>
<dbReference type="InterPro" id="IPR001680">
    <property type="entry name" value="WD40_rpt"/>
</dbReference>
<gene>
    <name evidence="4" type="primary">RBBP4</name>
    <name evidence="4" type="ORF">CU098_000120</name>
</gene>
<dbReference type="STRING" id="4846.A0A367IJ97"/>
<reference evidence="4 5" key="1">
    <citation type="journal article" date="2018" name="G3 (Bethesda)">
        <title>Phylogenetic and Phylogenomic Definition of Rhizopus Species.</title>
        <authorList>
            <person name="Gryganskyi A.P."/>
            <person name="Golan J."/>
            <person name="Dolatabadi S."/>
            <person name="Mondo S."/>
            <person name="Robb S."/>
            <person name="Idnurm A."/>
            <person name="Muszewska A."/>
            <person name="Steczkiewicz K."/>
            <person name="Masonjones S."/>
            <person name="Liao H.L."/>
            <person name="Gajdeczka M.T."/>
            <person name="Anike F."/>
            <person name="Vuek A."/>
            <person name="Anishchenko I.M."/>
            <person name="Voigt K."/>
            <person name="de Hoog G.S."/>
            <person name="Smith M.E."/>
            <person name="Heitman J."/>
            <person name="Vilgalys R."/>
            <person name="Stajich J.E."/>
        </authorList>
    </citation>
    <scope>NUCLEOTIDE SEQUENCE [LARGE SCALE GENOMIC DNA]</scope>
    <source>
        <strain evidence="4 5">LSU 92-RS-03</strain>
    </source>
</reference>
<name>A0A367IJ97_RHIST</name>
<keyword evidence="1 3" id="KW-0853">WD repeat</keyword>
<dbReference type="EMBL" id="PJQM01007774">
    <property type="protein sequence ID" value="RCH77739.1"/>
    <property type="molecule type" value="Genomic_DNA"/>
</dbReference>
<dbReference type="PANTHER" id="PTHR22850">
    <property type="entry name" value="WD40 REPEAT FAMILY"/>
    <property type="match status" value="1"/>
</dbReference>
<evidence type="ECO:0000313" key="4">
    <source>
        <dbReference type="EMBL" id="RCH77739.1"/>
    </source>
</evidence>
<dbReference type="SUPFAM" id="SSF50978">
    <property type="entry name" value="WD40 repeat-like"/>
    <property type="match status" value="1"/>
</dbReference>
<dbReference type="PROSITE" id="PS00678">
    <property type="entry name" value="WD_REPEATS_1"/>
    <property type="match status" value="1"/>
</dbReference>
<dbReference type="InterPro" id="IPR050459">
    <property type="entry name" value="WD_repeat_RBAP46/RBAP48/MSI1"/>
</dbReference>
<dbReference type="Gene3D" id="2.130.10.10">
    <property type="entry name" value="YVTN repeat-like/Quinoprotein amine dehydrogenase"/>
    <property type="match status" value="1"/>
</dbReference>
<dbReference type="SMART" id="SM00320">
    <property type="entry name" value="WD40"/>
    <property type="match status" value="2"/>
</dbReference>
<keyword evidence="5" id="KW-1185">Reference proteome</keyword>
<protein>
    <submittedName>
        <fullName evidence="4">Histone-binding protein rbbp4</fullName>
    </submittedName>
</protein>
<feature type="non-terminal residue" evidence="4">
    <location>
        <position position="1"/>
    </location>
</feature>
<accession>A0A367IJ97</accession>
<evidence type="ECO:0000256" key="1">
    <source>
        <dbReference type="ARBA" id="ARBA00022574"/>
    </source>
</evidence>
<comment type="caution">
    <text evidence="4">The sequence shown here is derived from an EMBL/GenBank/DDBJ whole genome shotgun (WGS) entry which is preliminary data.</text>
</comment>
<keyword evidence="2" id="KW-0677">Repeat</keyword>